<sequence>MVNMLNDADVMLGPVGDILWIRSGTPPRPIGT</sequence>
<dbReference type="AlphaFoldDB" id="X0T717"/>
<feature type="non-terminal residue" evidence="1">
    <location>
        <position position="32"/>
    </location>
</feature>
<organism evidence="1">
    <name type="scientific">marine sediment metagenome</name>
    <dbReference type="NCBI Taxonomy" id="412755"/>
    <lineage>
        <taxon>unclassified sequences</taxon>
        <taxon>metagenomes</taxon>
        <taxon>ecological metagenomes</taxon>
    </lineage>
</organism>
<evidence type="ECO:0000313" key="1">
    <source>
        <dbReference type="EMBL" id="GAF71890.1"/>
    </source>
</evidence>
<reference evidence="1" key="1">
    <citation type="journal article" date="2014" name="Front. Microbiol.">
        <title>High frequency of phylogenetically diverse reductive dehalogenase-homologous genes in deep subseafloor sedimentary metagenomes.</title>
        <authorList>
            <person name="Kawai M."/>
            <person name="Futagami T."/>
            <person name="Toyoda A."/>
            <person name="Takaki Y."/>
            <person name="Nishi S."/>
            <person name="Hori S."/>
            <person name="Arai W."/>
            <person name="Tsubouchi T."/>
            <person name="Morono Y."/>
            <person name="Uchiyama I."/>
            <person name="Ito T."/>
            <person name="Fujiyama A."/>
            <person name="Inagaki F."/>
            <person name="Takami H."/>
        </authorList>
    </citation>
    <scope>NUCLEOTIDE SEQUENCE</scope>
    <source>
        <strain evidence="1">Expedition CK06-06</strain>
    </source>
</reference>
<comment type="caution">
    <text evidence="1">The sequence shown here is derived from an EMBL/GenBank/DDBJ whole genome shotgun (WGS) entry which is preliminary data.</text>
</comment>
<name>X0T717_9ZZZZ</name>
<gene>
    <name evidence="1" type="ORF">S01H1_02837</name>
</gene>
<protein>
    <submittedName>
        <fullName evidence="1">Uncharacterized protein</fullName>
    </submittedName>
</protein>
<accession>X0T717</accession>
<dbReference type="EMBL" id="BARS01001442">
    <property type="protein sequence ID" value="GAF71890.1"/>
    <property type="molecule type" value="Genomic_DNA"/>
</dbReference>
<proteinExistence type="predicted"/>